<reference evidence="1 2" key="1">
    <citation type="journal article" date="2014" name="Int. J. Syst. Evol. Microbiol.">
        <title>Nocardia vulneris sp. nov., isolated from wounds of human patients in North America.</title>
        <authorList>
            <person name="Lasker B.A."/>
            <person name="Bell M."/>
            <person name="Klenk H.P."/>
            <person name="Sproer C."/>
            <person name="Schumann C."/>
            <person name="Schumann P."/>
            <person name="Brown J.M."/>
        </authorList>
    </citation>
    <scope>NUCLEOTIDE SEQUENCE [LARGE SCALE GENOMIC DNA]</scope>
    <source>
        <strain evidence="1 2">W9851</strain>
    </source>
</reference>
<name>A0ABR4ZFZ7_9NOCA</name>
<organism evidence="1 2">
    <name type="scientific">Nocardia vulneris</name>
    <dbReference type="NCBI Taxonomy" id="1141657"/>
    <lineage>
        <taxon>Bacteria</taxon>
        <taxon>Bacillati</taxon>
        <taxon>Actinomycetota</taxon>
        <taxon>Actinomycetes</taxon>
        <taxon>Mycobacteriales</taxon>
        <taxon>Nocardiaceae</taxon>
        <taxon>Nocardia</taxon>
    </lineage>
</organism>
<dbReference type="Gene3D" id="3.30.1310.10">
    <property type="entry name" value="Nucleoid-associated protein YbaB-like domain"/>
    <property type="match status" value="1"/>
</dbReference>
<evidence type="ECO:0000313" key="2">
    <source>
        <dbReference type="Proteomes" id="UP000031364"/>
    </source>
</evidence>
<gene>
    <name evidence="1" type="ORF">FG87_13760</name>
</gene>
<comment type="caution">
    <text evidence="1">The sequence shown here is derived from an EMBL/GenBank/DDBJ whole genome shotgun (WGS) entry which is preliminary data.</text>
</comment>
<evidence type="ECO:0008006" key="3">
    <source>
        <dbReference type="Google" id="ProtNLM"/>
    </source>
</evidence>
<evidence type="ECO:0000313" key="1">
    <source>
        <dbReference type="EMBL" id="KIA64326.1"/>
    </source>
</evidence>
<proteinExistence type="predicted"/>
<accession>A0ABR4ZFZ7</accession>
<dbReference type="EMBL" id="JNFP01000014">
    <property type="protein sequence ID" value="KIA64326.1"/>
    <property type="molecule type" value="Genomic_DNA"/>
</dbReference>
<sequence>MPNDDVAAQQEQFERQRDIARGRIDAVMASVGSMLFTGASSDRAAVASVSSSGDVVDIRLARGFGDLTRPSWVVADDVNSVATAIVEAVNAARFSRAETVADRLAGEFAR</sequence>
<dbReference type="InterPro" id="IPR036894">
    <property type="entry name" value="YbaB-like_sf"/>
</dbReference>
<dbReference type="Proteomes" id="UP000031364">
    <property type="component" value="Unassembled WGS sequence"/>
</dbReference>
<protein>
    <recommendedName>
        <fullName evidence="3">YbaB/EbfC DNA-binding family protein</fullName>
    </recommendedName>
</protein>
<keyword evidence="2" id="KW-1185">Reference proteome</keyword>